<dbReference type="EMBL" id="PGOL01000901">
    <property type="protein sequence ID" value="PKI63142.1"/>
    <property type="molecule type" value="Genomic_DNA"/>
</dbReference>
<name>A0A2I0K3M6_PUNGR</name>
<evidence type="ECO:0000313" key="2">
    <source>
        <dbReference type="EMBL" id="PKI63142.1"/>
    </source>
</evidence>
<sequence length="81" mass="8570">MLGRVLGCKGMHVRGARSTGARRQARGAHGRSAGASEHARWGVWFAGVRADGRLARGHAAARAATGVLLTREHVLHPKSPK</sequence>
<proteinExistence type="predicted"/>
<comment type="caution">
    <text evidence="2">The sequence shown here is derived from an EMBL/GenBank/DDBJ whole genome shotgun (WGS) entry which is preliminary data.</text>
</comment>
<dbReference type="AlphaFoldDB" id="A0A2I0K3M6"/>
<evidence type="ECO:0000313" key="3">
    <source>
        <dbReference type="Proteomes" id="UP000233551"/>
    </source>
</evidence>
<evidence type="ECO:0000256" key="1">
    <source>
        <dbReference type="SAM" id="MobiDB-lite"/>
    </source>
</evidence>
<protein>
    <submittedName>
        <fullName evidence="2">Uncharacterized protein</fullName>
    </submittedName>
</protein>
<reference evidence="2 3" key="1">
    <citation type="submission" date="2017-11" db="EMBL/GenBank/DDBJ databases">
        <title>De-novo sequencing of pomegranate (Punica granatum L.) genome.</title>
        <authorList>
            <person name="Akparov Z."/>
            <person name="Amiraslanov A."/>
            <person name="Hajiyeva S."/>
            <person name="Abbasov M."/>
            <person name="Kaur K."/>
            <person name="Hamwieh A."/>
            <person name="Solovyev V."/>
            <person name="Salamov A."/>
            <person name="Braich B."/>
            <person name="Kosarev P."/>
            <person name="Mahmoud A."/>
            <person name="Hajiyev E."/>
            <person name="Babayeva S."/>
            <person name="Izzatullayeva V."/>
            <person name="Mammadov A."/>
            <person name="Mammadov A."/>
            <person name="Sharifova S."/>
            <person name="Ojaghi J."/>
            <person name="Eynullazada K."/>
            <person name="Bayramov B."/>
            <person name="Abdulazimova A."/>
            <person name="Shahmuradov I."/>
        </authorList>
    </citation>
    <scope>NUCLEOTIDE SEQUENCE [LARGE SCALE GENOMIC DNA]</scope>
    <source>
        <strain evidence="3">cv. AG2017</strain>
        <tissue evidence="2">Leaf</tissue>
    </source>
</reference>
<dbReference type="Proteomes" id="UP000233551">
    <property type="component" value="Unassembled WGS sequence"/>
</dbReference>
<feature type="region of interest" description="Disordered" evidence="1">
    <location>
        <begin position="14"/>
        <end position="37"/>
    </location>
</feature>
<organism evidence="2 3">
    <name type="scientific">Punica granatum</name>
    <name type="common">Pomegranate</name>
    <dbReference type="NCBI Taxonomy" id="22663"/>
    <lineage>
        <taxon>Eukaryota</taxon>
        <taxon>Viridiplantae</taxon>
        <taxon>Streptophyta</taxon>
        <taxon>Embryophyta</taxon>
        <taxon>Tracheophyta</taxon>
        <taxon>Spermatophyta</taxon>
        <taxon>Magnoliopsida</taxon>
        <taxon>eudicotyledons</taxon>
        <taxon>Gunneridae</taxon>
        <taxon>Pentapetalae</taxon>
        <taxon>rosids</taxon>
        <taxon>malvids</taxon>
        <taxon>Myrtales</taxon>
        <taxon>Lythraceae</taxon>
        <taxon>Punica</taxon>
    </lineage>
</organism>
<accession>A0A2I0K3M6</accession>
<gene>
    <name evidence="2" type="ORF">CRG98_016474</name>
</gene>
<keyword evidence="3" id="KW-1185">Reference proteome</keyword>